<evidence type="ECO:0000313" key="11">
    <source>
        <dbReference type="Proteomes" id="UP000647133"/>
    </source>
</evidence>
<feature type="transmembrane region" description="Helical" evidence="8">
    <location>
        <begin position="305"/>
        <end position="326"/>
    </location>
</feature>
<gene>
    <name evidence="10" type="ORF">IFO69_07330</name>
</gene>
<evidence type="ECO:0000259" key="9">
    <source>
        <dbReference type="Pfam" id="PF13231"/>
    </source>
</evidence>
<evidence type="ECO:0000313" key="10">
    <source>
        <dbReference type="EMBL" id="MBD8488549.1"/>
    </source>
</evidence>
<feature type="transmembrane region" description="Helical" evidence="8">
    <location>
        <begin position="74"/>
        <end position="92"/>
    </location>
</feature>
<feature type="transmembrane region" description="Helical" evidence="8">
    <location>
        <begin position="249"/>
        <end position="268"/>
    </location>
</feature>
<evidence type="ECO:0000256" key="3">
    <source>
        <dbReference type="ARBA" id="ARBA00022676"/>
    </source>
</evidence>
<dbReference type="PANTHER" id="PTHR33908:SF11">
    <property type="entry name" value="MEMBRANE PROTEIN"/>
    <property type="match status" value="1"/>
</dbReference>
<organism evidence="10 11">
    <name type="scientific">Echinicola arenosa</name>
    <dbReference type="NCBI Taxonomy" id="2774144"/>
    <lineage>
        <taxon>Bacteria</taxon>
        <taxon>Pseudomonadati</taxon>
        <taxon>Bacteroidota</taxon>
        <taxon>Cytophagia</taxon>
        <taxon>Cytophagales</taxon>
        <taxon>Cyclobacteriaceae</taxon>
        <taxon>Echinicola</taxon>
    </lineage>
</organism>
<sequence length="503" mass="57900">MDKTKQYRSYLLIILGIITFFKILFTATTSLSLFSEETQYWLWGQNLDWNYYSKPLMVAVYNFIFTGIFGNTDVAVRLSAVLFSAGTAWIVFELGLKMFKSAQVGFWAALMLVVMPYFHLASFFHTTDSSLLFFWALSFYWLWMATETRKTSHWVYAGLASAMGMLSKNTMVLAIPLIFVYLLLVDAKQLKQKGFYVYCLVFALSFIPIIVWNFQNDFVTFRHVGTLGGVEGESKPFDFGESMKYVSEYAGGQLGIISAFFIPFLVMSIRRVIKHKERQVLFIMLPAIGVWCLFFLISITKRVEVNWPAFAYVNLSIAMSYVLQLASSGWRKYATYATGISGVLLILIMKPAPLDAIGFKKVLRPDKDPLARLAGFREMGERIDFLIDSLSLDKQFIFSDSYHLASEMAFYVEDNPQTFTINLGRRKNQFDLWPGIEQFENQGYDGVYLQWGTADRPEIIAGFKERILKETYFAVYRGDTVKTFSLEIYKDLQHIEEVKTDSY</sequence>
<feature type="transmembrane region" description="Helical" evidence="8">
    <location>
        <begin position="104"/>
        <end position="124"/>
    </location>
</feature>
<evidence type="ECO:0000256" key="6">
    <source>
        <dbReference type="ARBA" id="ARBA00022989"/>
    </source>
</evidence>
<dbReference type="PANTHER" id="PTHR33908">
    <property type="entry name" value="MANNOSYLTRANSFERASE YKCB-RELATED"/>
    <property type="match status" value="1"/>
</dbReference>
<evidence type="ECO:0000256" key="7">
    <source>
        <dbReference type="ARBA" id="ARBA00023136"/>
    </source>
</evidence>
<keyword evidence="6 8" id="KW-1133">Transmembrane helix</keyword>
<keyword evidence="5 8" id="KW-0812">Transmembrane</keyword>
<keyword evidence="7 8" id="KW-0472">Membrane</keyword>
<dbReference type="InterPro" id="IPR038731">
    <property type="entry name" value="RgtA/B/C-like"/>
</dbReference>
<accession>A0ABR9AI88</accession>
<evidence type="ECO:0000256" key="4">
    <source>
        <dbReference type="ARBA" id="ARBA00022679"/>
    </source>
</evidence>
<dbReference type="Pfam" id="PF13231">
    <property type="entry name" value="PMT_2"/>
    <property type="match status" value="1"/>
</dbReference>
<dbReference type="Proteomes" id="UP000647133">
    <property type="component" value="Unassembled WGS sequence"/>
</dbReference>
<dbReference type="InterPro" id="IPR050297">
    <property type="entry name" value="LipidA_mod_glycosyltrf_83"/>
</dbReference>
<keyword evidence="4" id="KW-0808">Transferase</keyword>
<evidence type="ECO:0000256" key="8">
    <source>
        <dbReference type="SAM" id="Phobius"/>
    </source>
</evidence>
<evidence type="ECO:0000256" key="5">
    <source>
        <dbReference type="ARBA" id="ARBA00022692"/>
    </source>
</evidence>
<dbReference type="EMBL" id="JACYTQ010000002">
    <property type="protein sequence ID" value="MBD8488549.1"/>
    <property type="molecule type" value="Genomic_DNA"/>
</dbReference>
<feature type="transmembrane region" description="Helical" evidence="8">
    <location>
        <begin position="131"/>
        <end position="148"/>
    </location>
</feature>
<feature type="transmembrane region" description="Helical" evidence="8">
    <location>
        <begin position="195"/>
        <end position="214"/>
    </location>
</feature>
<feature type="transmembrane region" description="Helical" evidence="8">
    <location>
        <begin position="333"/>
        <end position="352"/>
    </location>
</feature>
<proteinExistence type="predicted"/>
<evidence type="ECO:0000256" key="1">
    <source>
        <dbReference type="ARBA" id="ARBA00004651"/>
    </source>
</evidence>
<reference evidence="10 11" key="1">
    <citation type="submission" date="2020-09" db="EMBL/GenBank/DDBJ databases">
        <title>Echinicola sp. CAU 1574 isolated from sand of Sido Beach.</title>
        <authorList>
            <person name="Kim W."/>
        </authorList>
    </citation>
    <scope>NUCLEOTIDE SEQUENCE [LARGE SCALE GENOMIC DNA]</scope>
    <source>
        <strain evidence="10 11">CAU 1574</strain>
    </source>
</reference>
<feature type="transmembrane region" description="Helical" evidence="8">
    <location>
        <begin position="280"/>
        <end position="299"/>
    </location>
</feature>
<name>A0ABR9AI88_9BACT</name>
<evidence type="ECO:0000256" key="2">
    <source>
        <dbReference type="ARBA" id="ARBA00022475"/>
    </source>
</evidence>
<comment type="caution">
    <text evidence="10">The sequence shown here is derived from an EMBL/GenBank/DDBJ whole genome shotgun (WGS) entry which is preliminary data.</text>
</comment>
<feature type="domain" description="Glycosyltransferase RgtA/B/C/D-like" evidence="9">
    <location>
        <begin position="53"/>
        <end position="212"/>
    </location>
</feature>
<dbReference type="RefSeq" id="WP_192009413.1">
    <property type="nucleotide sequence ID" value="NZ_JACYTQ010000002.1"/>
</dbReference>
<keyword evidence="2" id="KW-1003">Cell membrane</keyword>
<feature type="transmembrane region" description="Helical" evidence="8">
    <location>
        <begin position="154"/>
        <end position="183"/>
    </location>
</feature>
<feature type="transmembrane region" description="Helical" evidence="8">
    <location>
        <begin position="51"/>
        <end position="69"/>
    </location>
</feature>
<feature type="transmembrane region" description="Helical" evidence="8">
    <location>
        <begin position="12"/>
        <end position="31"/>
    </location>
</feature>
<keyword evidence="3" id="KW-0328">Glycosyltransferase</keyword>
<keyword evidence="11" id="KW-1185">Reference proteome</keyword>
<protein>
    <submittedName>
        <fullName evidence="10">Glycosyltransferase family 39 protein</fullName>
    </submittedName>
</protein>
<comment type="subcellular location">
    <subcellularLocation>
        <location evidence="1">Cell membrane</location>
        <topology evidence="1">Multi-pass membrane protein</topology>
    </subcellularLocation>
</comment>